<accession>A0A2N7PP65</accession>
<name>A0A2N7PP65_9BACT</name>
<protein>
    <recommendedName>
        <fullName evidence="4">Nickel transport protein</fullName>
    </recommendedName>
</protein>
<sequence>MRNIIFLLLILFIFTKMGFTHKINNFAYREGNQIKGEAYFADGSPCIKCKVEVYNEKGIKILETLTDEKGKYNFTINEKGSLRIKVIGGEGHLAEYKLEGLKEEKKEKKEIIKPEVSKVSQNEKLIPTLKLTDEEMKLAIKETVDEAVKEAIKPETEGIKNLLMEMKKDMDKVRLHDIIGGIGYILGIWGIIVILNFRKKAKL</sequence>
<comment type="caution">
    <text evidence="2">The sequence shown here is derived from an EMBL/GenBank/DDBJ whole genome shotgun (WGS) entry which is preliminary data.</text>
</comment>
<dbReference type="Proteomes" id="UP000235460">
    <property type="component" value="Unassembled WGS sequence"/>
</dbReference>
<dbReference type="EMBL" id="PNIK01000040">
    <property type="protein sequence ID" value="PMP67735.1"/>
    <property type="molecule type" value="Genomic_DNA"/>
</dbReference>
<dbReference type="AlphaFoldDB" id="A0A2N7PP65"/>
<feature type="transmembrane region" description="Helical" evidence="1">
    <location>
        <begin position="178"/>
        <end position="197"/>
    </location>
</feature>
<gene>
    <name evidence="2" type="ORF">C0190_02655</name>
</gene>
<keyword evidence="1" id="KW-0812">Transmembrane</keyword>
<evidence type="ECO:0008006" key="4">
    <source>
        <dbReference type="Google" id="ProtNLM"/>
    </source>
</evidence>
<evidence type="ECO:0000256" key="1">
    <source>
        <dbReference type="SAM" id="Phobius"/>
    </source>
</evidence>
<reference evidence="2 3" key="1">
    <citation type="submission" date="2018-01" db="EMBL/GenBank/DDBJ databases">
        <title>Metagenomic assembled genomes from two thermal pools in the Uzon Caldera, Kamchatka, Russia.</title>
        <authorList>
            <person name="Wilkins L."/>
            <person name="Ettinger C."/>
        </authorList>
    </citation>
    <scope>NUCLEOTIDE SEQUENCE [LARGE SCALE GENOMIC DNA]</scope>
    <source>
        <strain evidence="2">ZAV-08</strain>
    </source>
</reference>
<evidence type="ECO:0000313" key="3">
    <source>
        <dbReference type="Proteomes" id="UP000235460"/>
    </source>
</evidence>
<organism evidence="2 3">
    <name type="scientific">Thermodesulfobacterium geofontis</name>
    <dbReference type="NCBI Taxonomy" id="1295609"/>
    <lineage>
        <taxon>Bacteria</taxon>
        <taxon>Pseudomonadati</taxon>
        <taxon>Thermodesulfobacteriota</taxon>
        <taxon>Thermodesulfobacteria</taxon>
        <taxon>Thermodesulfobacteriales</taxon>
        <taxon>Thermodesulfobacteriaceae</taxon>
        <taxon>Thermodesulfobacterium</taxon>
    </lineage>
</organism>
<keyword evidence="1" id="KW-0472">Membrane</keyword>
<evidence type="ECO:0000313" key="2">
    <source>
        <dbReference type="EMBL" id="PMP67735.1"/>
    </source>
</evidence>
<keyword evidence="1" id="KW-1133">Transmembrane helix</keyword>
<proteinExistence type="predicted"/>